<protein>
    <recommendedName>
        <fullName evidence="2">Heterokaryon incompatibility domain-containing protein</fullName>
    </recommendedName>
</protein>
<feature type="region of interest" description="Disordered" evidence="1">
    <location>
        <begin position="796"/>
        <end position="918"/>
    </location>
</feature>
<dbReference type="GeneID" id="28765597"/>
<dbReference type="InterPro" id="IPR010730">
    <property type="entry name" value="HET"/>
</dbReference>
<evidence type="ECO:0000259" key="2">
    <source>
        <dbReference type="Pfam" id="PF06985"/>
    </source>
</evidence>
<organism evidence="3 4">
    <name type="scientific">Paraphaeosphaeria sporulosa</name>
    <dbReference type="NCBI Taxonomy" id="1460663"/>
    <lineage>
        <taxon>Eukaryota</taxon>
        <taxon>Fungi</taxon>
        <taxon>Dikarya</taxon>
        <taxon>Ascomycota</taxon>
        <taxon>Pezizomycotina</taxon>
        <taxon>Dothideomycetes</taxon>
        <taxon>Pleosporomycetidae</taxon>
        <taxon>Pleosporales</taxon>
        <taxon>Massarineae</taxon>
        <taxon>Didymosphaeriaceae</taxon>
        <taxon>Paraphaeosphaeria</taxon>
    </lineage>
</organism>
<dbReference type="Proteomes" id="UP000077069">
    <property type="component" value="Unassembled WGS sequence"/>
</dbReference>
<accession>A0A177C7T1</accession>
<dbReference type="PANTHER" id="PTHR39596:SF2">
    <property type="entry name" value="HET DOMAIN PROTEIN (AFU_ORTHOLOGUE AFUA_1G17550)-RELATED"/>
    <property type="match status" value="1"/>
</dbReference>
<reference evidence="3 4" key="1">
    <citation type="submission" date="2016-05" db="EMBL/GenBank/DDBJ databases">
        <title>Comparative analysis of secretome profiles of manganese(II)-oxidizing ascomycete fungi.</title>
        <authorList>
            <consortium name="DOE Joint Genome Institute"/>
            <person name="Zeiner C.A."/>
            <person name="Purvine S.O."/>
            <person name="Zink E.M."/>
            <person name="Wu S."/>
            <person name="Pasa-Tolic L."/>
            <person name="Chaput D.L."/>
            <person name="Haridas S."/>
            <person name="Grigoriev I.V."/>
            <person name="Santelli C.M."/>
            <person name="Hansel C.M."/>
        </authorList>
    </citation>
    <scope>NUCLEOTIDE SEQUENCE [LARGE SCALE GENOMIC DNA]</scope>
    <source>
        <strain evidence="3 4">AP3s5-JAC2a</strain>
    </source>
</reference>
<dbReference type="Pfam" id="PF06985">
    <property type="entry name" value="HET"/>
    <property type="match status" value="1"/>
</dbReference>
<dbReference type="STRING" id="1460663.A0A177C7T1"/>
<dbReference type="OrthoDB" id="2426273at2759"/>
<dbReference type="RefSeq" id="XP_018033125.1">
    <property type="nucleotide sequence ID" value="XM_018182111.1"/>
</dbReference>
<feature type="compositionally biased region" description="Low complexity" evidence="1">
    <location>
        <begin position="837"/>
        <end position="865"/>
    </location>
</feature>
<sequence length="918" mass="104735">MEHLTLSVCDNFEIRYFENAKNNRLFREDDDFFEFPNDPAFHWNEESCDCSTPGASVNQFLQQWLFFGLLRTVLQDRSFKESDFTTTPGNTSRTVHTKFLNRYLETWGEEASVPNHETTMWMIKAQLALDKAREVVSKFSWDWSIRNNKEDNDTRYPYIDQKLALSLMVLGETLSNVKCQIVERYGFTIRGWHGDANEGWGIPSIAVTTMIDMGWCERTVYVLTCQLKSHATALLAAWNSFRTINPSQGRNRILNPFGHSECNKHKCIFKSIQGSDKEKYKTQHRPGCNEDGCPMIGPEPFDVAKIIDMGQLPILRYEDGGGNRSTVHVRAYKPEFTYATISHVWSDGYGNRDASELPKCQLDFISRVVRDSPYNRESPPFFWIDTLAIPHRDKYPEQRKKAVQRIDEIYRNSKFTIVLELGLDQISTGNHYHEIAMRILVSGWMRRLWTLQEAYLSKKILFRFSDKLMDLDDIEEMYPHSQNDLQTNLSASAQVYFRHIMGPERRSRMFGLALENSHDLIASVWRSTQWRVLFALFELNAKSPNGTTEMPGSTSSTDYRQPKSSEELFSMMKRLWALLDEQSPGCIPSGIIFVPGKRLPLKGFGWAPATWMSGQHVDYPDPLSLLQQGARIVYNKGLSVTYPGFILHSDRPETVFWPKFPDPIRFPSDSTLLEWYEVECVDEAKPPIAGRILDGMNFAILLCRQKPREVKEIALLVHIARKVSHRIGLSKATSKVMEAHIVCRVWIKRDIKIDRSSIWEQFSKTRRNNHADFICAEELDNTQEWLVDGRKDTNIDEVVEKSPGQSDEATRTPVKKSSASPDGPPVRSIRVSKTPFASGRGARSAPSGSSAHTMKISSASSQSRSTPQIRAIKSNGAVRNPNLTHTGVPSVQPGSRPSSSSSLRAENRNQLTKQKEAS</sequence>
<feature type="domain" description="Heterokaryon incompatibility" evidence="2">
    <location>
        <begin position="338"/>
        <end position="419"/>
    </location>
</feature>
<feature type="compositionally biased region" description="Low complexity" evidence="1">
    <location>
        <begin position="887"/>
        <end position="902"/>
    </location>
</feature>
<evidence type="ECO:0000313" key="4">
    <source>
        <dbReference type="Proteomes" id="UP000077069"/>
    </source>
</evidence>
<keyword evidence="4" id="KW-1185">Reference proteome</keyword>
<evidence type="ECO:0000256" key="1">
    <source>
        <dbReference type="SAM" id="MobiDB-lite"/>
    </source>
</evidence>
<proteinExistence type="predicted"/>
<dbReference type="PANTHER" id="PTHR39596">
    <property type="match status" value="1"/>
</dbReference>
<gene>
    <name evidence="3" type="ORF">CC84DRAFT_1207606</name>
</gene>
<dbReference type="InParanoid" id="A0A177C7T1"/>
<name>A0A177C7T1_9PLEO</name>
<dbReference type="EMBL" id="KV441555">
    <property type="protein sequence ID" value="OAG02760.1"/>
    <property type="molecule type" value="Genomic_DNA"/>
</dbReference>
<dbReference type="AlphaFoldDB" id="A0A177C7T1"/>
<evidence type="ECO:0000313" key="3">
    <source>
        <dbReference type="EMBL" id="OAG02760.1"/>
    </source>
</evidence>